<geneLocation type="plasmid" evidence="1 2">
    <name>pSLV18-213K</name>
</geneLocation>
<gene>
    <name evidence="1" type="ORF">JOS67_00110</name>
</gene>
<keyword evidence="1" id="KW-0614">Plasmid</keyword>
<name>A0AA92LP48_9VIBR</name>
<dbReference type="AlphaFoldDB" id="A0AA92LP48"/>
<reference evidence="1 2" key="1">
    <citation type="submission" date="2021-01" db="EMBL/GenBank/DDBJ databases">
        <title>Characterization of a novel blaVMB-2- harboring plasmid in Vibrio diabolicus.</title>
        <authorList>
            <person name="Liu M."/>
        </authorList>
    </citation>
    <scope>NUCLEOTIDE SEQUENCE [LARGE SCALE GENOMIC DNA]</scope>
    <source>
        <strain evidence="1 2">SLV18</strain>
        <plasmid evidence="1 2">pSLV18-213K</plasmid>
    </source>
</reference>
<dbReference type="Proteomes" id="UP000596337">
    <property type="component" value="Plasmid pSLV18-213K"/>
</dbReference>
<organism evidence="1 2">
    <name type="scientific">Vibrio diabolicus</name>
    <dbReference type="NCBI Taxonomy" id="50719"/>
    <lineage>
        <taxon>Bacteria</taxon>
        <taxon>Pseudomonadati</taxon>
        <taxon>Pseudomonadota</taxon>
        <taxon>Gammaproteobacteria</taxon>
        <taxon>Vibrionales</taxon>
        <taxon>Vibrionaceae</taxon>
        <taxon>Vibrio</taxon>
        <taxon>Vibrio diabolicus subgroup</taxon>
    </lineage>
</organism>
<sequence length="77" mass="8825">MNCHQERHHYANAMYERLMGAKSPVQSQVSHRKHHEYLEKVLGISLGEAKERDEQVRLCIALALGHARVSITNNYLG</sequence>
<proteinExistence type="predicted"/>
<dbReference type="RefSeq" id="WP_203346324.1">
    <property type="nucleotide sequence ID" value="NZ_CP069194.1"/>
</dbReference>
<evidence type="ECO:0000313" key="1">
    <source>
        <dbReference type="EMBL" id="QRG81508.1"/>
    </source>
</evidence>
<protein>
    <submittedName>
        <fullName evidence="1">Uncharacterized protein</fullName>
    </submittedName>
</protein>
<accession>A0AA92LP48</accession>
<evidence type="ECO:0000313" key="2">
    <source>
        <dbReference type="Proteomes" id="UP000596337"/>
    </source>
</evidence>
<dbReference type="EMBL" id="CP069194">
    <property type="protein sequence ID" value="QRG81508.1"/>
    <property type="molecule type" value="Genomic_DNA"/>
</dbReference>